<dbReference type="InterPro" id="IPR050320">
    <property type="entry name" value="N5-glutamine_MTase"/>
</dbReference>
<dbReference type="NCBIfam" id="TIGR00536">
    <property type="entry name" value="hemK_fam"/>
    <property type="match status" value="1"/>
</dbReference>
<dbReference type="Pfam" id="PF05175">
    <property type="entry name" value="MTS"/>
    <property type="match status" value="1"/>
</dbReference>
<dbReference type="GO" id="GO:0102559">
    <property type="term" value="F:peptide chain release factor N(5)-glutamine methyltransferase activity"/>
    <property type="evidence" value="ECO:0007669"/>
    <property type="project" value="UniProtKB-EC"/>
</dbReference>
<dbReference type="EC" id="2.1.1.297" evidence="1"/>
<comment type="catalytic activity">
    <reaction evidence="5">
        <text>L-glutaminyl-[peptide chain release factor] + S-adenosyl-L-methionine = N(5)-methyl-L-glutaminyl-[peptide chain release factor] + S-adenosyl-L-homocysteine + H(+)</text>
        <dbReference type="Rhea" id="RHEA:42896"/>
        <dbReference type="Rhea" id="RHEA-COMP:10271"/>
        <dbReference type="Rhea" id="RHEA-COMP:10272"/>
        <dbReference type="ChEBI" id="CHEBI:15378"/>
        <dbReference type="ChEBI" id="CHEBI:30011"/>
        <dbReference type="ChEBI" id="CHEBI:57856"/>
        <dbReference type="ChEBI" id="CHEBI:59789"/>
        <dbReference type="ChEBI" id="CHEBI:61891"/>
        <dbReference type="EC" id="2.1.1.297"/>
    </reaction>
</comment>
<evidence type="ECO:0000313" key="7">
    <source>
        <dbReference type="EMBL" id="GIJ06016.1"/>
    </source>
</evidence>
<evidence type="ECO:0000256" key="5">
    <source>
        <dbReference type="ARBA" id="ARBA00048391"/>
    </source>
</evidence>
<dbReference type="SUPFAM" id="SSF53335">
    <property type="entry name" value="S-adenosyl-L-methionine-dependent methyltransferases"/>
    <property type="match status" value="1"/>
</dbReference>
<dbReference type="PANTHER" id="PTHR18895:SF74">
    <property type="entry name" value="MTRF1L RELEASE FACTOR GLUTAMINE METHYLTRANSFERASE"/>
    <property type="match status" value="1"/>
</dbReference>
<dbReference type="EMBL" id="BOOY01000037">
    <property type="protein sequence ID" value="GIJ06016.1"/>
    <property type="molecule type" value="Genomic_DNA"/>
</dbReference>
<gene>
    <name evidence="7" type="ORF">Sya03_53680</name>
</gene>
<dbReference type="InterPro" id="IPR029063">
    <property type="entry name" value="SAM-dependent_MTases_sf"/>
</dbReference>
<keyword evidence="2 7" id="KW-0489">Methyltransferase</keyword>
<organism evidence="7 8">
    <name type="scientific">Spirilliplanes yamanashiensis</name>
    <dbReference type="NCBI Taxonomy" id="42233"/>
    <lineage>
        <taxon>Bacteria</taxon>
        <taxon>Bacillati</taxon>
        <taxon>Actinomycetota</taxon>
        <taxon>Actinomycetes</taxon>
        <taxon>Micromonosporales</taxon>
        <taxon>Micromonosporaceae</taxon>
        <taxon>Spirilliplanes</taxon>
    </lineage>
</organism>
<sequence length="259" mass="27388">MSHSLAVRDEALRALRAAGCVFAEDELAVLCEAAAGDDQRLRELTGRRVVGEPLEQVIGWADFCGVRVTVRPGVFVPRPRTRVLVEAAVPYAEAGGLVVDLCCGSGAVGLAVRRRVPAVVLVAADLEPRAVACARENLAGIGEVYEGDLFAALPAAVRGRVGVLLANVPYVPTRHLPLMPAEAREFEPEVALDGGEDGLDVFRRVAWEASVWLAPGGVVLSECAESQVGAATEALRRNGLRAEVVTDDELEATAVLGHR</sequence>
<dbReference type="NCBIfam" id="TIGR03704">
    <property type="entry name" value="PrmC_rel_meth"/>
    <property type="match status" value="1"/>
</dbReference>
<proteinExistence type="predicted"/>
<name>A0A8J3YC47_9ACTN</name>
<keyword evidence="3" id="KW-0808">Transferase</keyword>
<dbReference type="Proteomes" id="UP000652013">
    <property type="component" value="Unassembled WGS sequence"/>
</dbReference>
<dbReference type="AlphaFoldDB" id="A0A8J3YC47"/>
<evidence type="ECO:0000256" key="1">
    <source>
        <dbReference type="ARBA" id="ARBA00012771"/>
    </source>
</evidence>
<comment type="caution">
    <text evidence="7">The sequence shown here is derived from an EMBL/GenBank/DDBJ whole genome shotgun (WGS) entry which is preliminary data.</text>
</comment>
<accession>A0A8J3YC47</accession>
<dbReference type="CDD" id="cd02440">
    <property type="entry name" value="AdoMet_MTases"/>
    <property type="match status" value="1"/>
</dbReference>
<dbReference type="RefSeq" id="WP_203941211.1">
    <property type="nucleotide sequence ID" value="NZ_BAAAGJ010000014.1"/>
</dbReference>
<keyword evidence="4" id="KW-0949">S-adenosyl-L-methionine</keyword>
<feature type="domain" description="Methyltransferase small" evidence="6">
    <location>
        <begin position="71"/>
        <end position="154"/>
    </location>
</feature>
<dbReference type="InterPro" id="IPR022446">
    <property type="entry name" value="MeTrfrase_put"/>
</dbReference>
<keyword evidence="8" id="KW-1185">Reference proteome</keyword>
<dbReference type="InterPro" id="IPR004556">
    <property type="entry name" value="HemK-like"/>
</dbReference>
<evidence type="ECO:0000256" key="2">
    <source>
        <dbReference type="ARBA" id="ARBA00022603"/>
    </source>
</evidence>
<dbReference type="GO" id="GO:0032259">
    <property type="term" value="P:methylation"/>
    <property type="evidence" value="ECO:0007669"/>
    <property type="project" value="UniProtKB-KW"/>
</dbReference>
<evidence type="ECO:0000256" key="3">
    <source>
        <dbReference type="ARBA" id="ARBA00022679"/>
    </source>
</evidence>
<evidence type="ECO:0000313" key="8">
    <source>
        <dbReference type="Proteomes" id="UP000652013"/>
    </source>
</evidence>
<dbReference type="Gene3D" id="3.40.50.150">
    <property type="entry name" value="Vaccinia Virus protein VP39"/>
    <property type="match status" value="1"/>
</dbReference>
<evidence type="ECO:0000256" key="4">
    <source>
        <dbReference type="ARBA" id="ARBA00022691"/>
    </source>
</evidence>
<evidence type="ECO:0000259" key="6">
    <source>
        <dbReference type="Pfam" id="PF05175"/>
    </source>
</evidence>
<dbReference type="InterPro" id="IPR007848">
    <property type="entry name" value="Small_mtfrase_dom"/>
</dbReference>
<dbReference type="PANTHER" id="PTHR18895">
    <property type="entry name" value="HEMK METHYLTRANSFERASE"/>
    <property type="match status" value="1"/>
</dbReference>
<protein>
    <recommendedName>
        <fullName evidence="1">peptide chain release factor N(5)-glutamine methyltransferase</fullName>
        <ecNumber evidence="1">2.1.1.297</ecNumber>
    </recommendedName>
</protein>
<reference evidence="7" key="1">
    <citation type="submission" date="2021-01" db="EMBL/GenBank/DDBJ databases">
        <title>Whole genome shotgun sequence of Spirilliplanes yamanashiensis NBRC 15828.</title>
        <authorList>
            <person name="Komaki H."/>
            <person name="Tamura T."/>
        </authorList>
    </citation>
    <scope>NUCLEOTIDE SEQUENCE</scope>
    <source>
        <strain evidence="7">NBRC 15828</strain>
    </source>
</reference>